<evidence type="ECO:0000256" key="2">
    <source>
        <dbReference type="ARBA" id="ARBA00022963"/>
    </source>
</evidence>
<feature type="active site" description="Proton acceptor" evidence="4">
    <location>
        <position position="161"/>
    </location>
</feature>
<dbReference type="Pfam" id="PF19890">
    <property type="entry name" value="DUF6363"/>
    <property type="match status" value="1"/>
</dbReference>
<evidence type="ECO:0000256" key="1">
    <source>
        <dbReference type="ARBA" id="ARBA00022801"/>
    </source>
</evidence>
<dbReference type="InterPro" id="IPR037483">
    <property type="entry name" value="YjjU-like"/>
</dbReference>
<dbReference type="Gene3D" id="3.40.1090.10">
    <property type="entry name" value="Cytosolic phospholipase A2 catalytic domain"/>
    <property type="match status" value="2"/>
</dbReference>
<keyword evidence="2 4" id="KW-0442">Lipid degradation</keyword>
<feature type="short sequence motif" description="GXSXG" evidence="4">
    <location>
        <begin position="38"/>
        <end position="42"/>
    </location>
</feature>
<dbReference type="InterPro" id="IPR016035">
    <property type="entry name" value="Acyl_Trfase/lysoPLipase"/>
</dbReference>
<dbReference type="PROSITE" id="PS51635">
    <property type="entry name" value="PNPLA"/>
    <property type="match status" value="1"/>
</dbReference>
<dbReference type="PANTHER" id="PTHR14226:SF25">
    <property type="entry name" value="PHOSPHOESTERASE"/>
    <property type="match status" value="1"/>
</dbReference>
<dbReference type="EMBL" id="JAGGDJ010000073">
    <property type="protein sequence ID" value="MBO7748764.1"/>
    <property type="molecule type" value="Genomic_DNA"/>
</dbReference>
<keyword evidence="3 4" id="KW-0443">Lipid metabolism</keyword>
<evidence type="ECO:0000313" key="6">
    <source>
        <dbReference type="EMBL" id="MBO7748764.1"/>
    </source>
</evidence>
<sequence>MMDAIGLVLEGGGMRAMYTAGVLEYFLEQNVYFPYTVGVSAGACVATSYLSRQKGRNKIVNVDMVTDKRYISWGNYFRMGQMFGMDFIFDEIPNRLVPFDFGAFAASPEELVAATTDVVTGETVFYRKSDPDFDVLTVLRASSSLPFIAPIVDFDGRRLLDGGISDPIPLKQAEKDGMKRNVVVLTRDDGYLKSANRFAWIVRRVYRKFPAFVKVMLRRHQIYNGQTAYIREQEAQGNVFVIRPQRPLEVGRMEKNAAKLDALYWQGYEDAKRLLPSLRAWSEAAVGR</sequence>
<dbReference type="PANTHER" id="PTHR14226">
    <property type="entry name" value="NEUROPATHY TARGET ESTERASE/SWISS CHEESE D.MELANOGASTER"/>
    <property type="match status" value="1"/>
</dbReference>
<organism evidence="6 7">
    <name type="scientific">Paenibacillus artemisiicola</name>
    <dbReference type="NCBI Taxonomy" id="1172618"/>
    <lineage>
        <taxon>Bacteria</taxon>
        <taxon>Bacillati</taxon>
        <taxon>Bacillota</taxon>
        <taxon>Bacilli</taxon>
        <taxon>Bacillales</taxon>
        <taxon>Paenibacillaceae</taxon>
        <taxon>Paenibacillus</taxon>
    </lineage>
</organism>
<comment type="caution">
    <text evidence="4">Lacks conserved residue(s) required for the propagation of feature annotation.</text>
</comment>
<evidence type="ECO:0000313" key="7">
    <source>
        <dbReference type="Proteomes" id="UP000670947"/>
    </source>
</evidence>
<accession>A0ABS3WKB8</accession>
<protein>
    <submittedName>
        <fullName evidence="6">Patatin family protein</fullName>
    </submittedName>
</protein>
<proteinExistence type="predicted"/>
<dbReference type="CDD" id="cd07208">
    <property type="entry name" value="Pat_hypo_Ecoli_yjju_like"/>
    <property type="match status" value="1"/>
</dbReference>
<feature type="domain" description="PNPLA" evidence="5">
    <location>
        <begin position="7"/>
        <end position="174"/>
    </location>
</feature>
<keyword evidence="1 4" id="KW-0378">Hydrolase</keyword>
<dbReference type="InterPro" id="IPR050301">
    <property type="entry name" value="NTE"/>
</dbReference>
<evidence type="ECO:0000256" key="3">
    <source>
        <dbReference type="ARBA" id="ARBA00023098"/>
    </source>
</evidence>
<gene>
    <name evidence="6" type="ORF">I8J29_31800</name>
</gene>
<dbReference type="InterPro" id="IPR045943">
    <property type="entry name" value="DUF6363"/>
</dbReference>
<dbReference type="SUPFAM" id="SSF52151">
    <property type="entry name" value="FabD/lysophospholipase-like"/>
    <property type="match status" value="1"/>
</dbReference>
<keyword evidence="7" id="KW-1185">Reference proteome</keyword>
<evidence type="ECO:0000256" key="4">
    <source>
        <dbReference type="PROSITE-ProRule" id="PRU01161"/>
    </source>
</evidence>
<name>A0ABS3WKB8_9BACL</name>
<dbReference type="Proteomes" id="UP000670947">
    <property type="component" value="Unassembled WGS sequence"/>
</dbReference>
<comment type="caution">
    <text evidence="6">The sequence shown here is derived from an EMBL/GenBank/DDBJ whole genome shotgun (WGS) entry which is preliminary data.</text>
</comment>
<feature type="active site" description="Nucleophile" evidence="4">
    <location>
        <position position="40"/>
    </location>
</feature>
<reference evidence="6 7" key="1">
    <citation type="submission" date="2021-03" db="EMBL/GenBank/DDBJ databases">
        <title>Paenibacillus artemisicola MWE-103 whole genome sequence.</title>
        <authorList>
            <person name="Ham Y.J."/>
        </authorList>
    </citation>
    <scope>NUCLEOTIDE SEQUENCE [LARGE SCALE GENOMIC DNA]</scope>
    <source>
        <strain evidence="6 7">MWE-103</strain>
    </source>
</reference>
<dbReference type="RefSeq" id="WP_208851290.1">
    <property type="nucleotide sequence ID" value="NZ_JAGGDJ010000073.1"/>
</dbReference>
<dbReference type="Pfam" id="PF01734">
    <property type="entry name" value="Patatin"/>
    <property type="match status" value="1"/>
</dbReference>
<evidence type="ECO:0000259" key="5">
    <source>
        <dbReference type="PROSITE" id="PS51635"/>
    </source>
</evidence>
<dbReference type="InterPro" id="IPR002641">
    <property type="entry name" value="PNPLA_dom"/>
</dbReference>
<feature type="short sequence motif" description="DGA/G" evidence="4">
    <location>
        <begin position="161"/>
        <end position="163"/>
    </location>
</feature>